<dbReference type="AlphaFoldDB" id="A0A9K3H2U4"/>
<comment type="caution">
    <text evidence="1">The sequence shown here is derived from an EMBL/GenBank/DDBJ whole genome shotgun (WGS) entry which is preliminary data.</text>
</comment>
<name>A0A9K3H2U4_HELAN</name>
<dbReference type="Proteomes" id="UP000215914">
    <property type="component" value="Unassembled WGS sequence"/>
</dbReference>
<proteinExistence type="predicted"/>
<evidence type="ECO:0000313" key="1">
    <source>
        <dbReference type="EMBL" id="KAF5762684.1"/>
    </source>
</evidence>
<protein>
    <submittedName>
        <fullName evidence="1">Uncharacterized protein</fullName>
    </submittedName>
</protein>
<dbReference type="EMBL" id="MNCJ02000330">
    <property type="protein sequence ID" value="KAF5762684.1"/>
    <property type="molecule type" value="Genomic_DNA"/>
</dbReference>
<dbReference type="Gramene" id="mRNA:HanXRQr2_Chr15g0671781">
    <property type="protein sequence ID" value="CDS:HanXRQr2_Chr15g0671781.1"/>
    <property type="gene ID" value="HanXRQr2_Chr15g0671781"/>
</dbReference>
<evidence type="ECO:0000313" key="2">
    <source>
        <dbReference type="Proteomes" id="UP000215914"/>
    </source>
</evidence>
<reference evidence="1" key="2">
    <citation type="submission" date="2020-06" db="EMBL/GenBank/DDBJ databases">
        <title>Helianthus annuus Genome sequencing and assembly Release 2.</title>
        <authorList>
            <person name="Gouzy J."/>
            <person name="Langlade N."/>
            <person name="Munos S."/>
        </authorList>
    </citation>
    <scope>NUCLEOTIDE SEQUENCE</scope>
    <source>
        <tissue evidence="1">Leaves</tissue>
    </source>
</reference>
<reference evidence="1" key="1">
    <citation type="journal article" date="2017" name="Nature">
        <title>The sunflower genome provides insights into oil metabolism, flowering and Asterid evolution.</title>
        <authorList>
            <person name="Badouin H."/>
            <person name="Gouzy J."/>
            <person name="Grassa C.J."/>
            <person name="Murat F."/>
            <person name="Staton S.E."/>
            <person name="Cottret L."/>
            <person name="Lelandais-Briere C."/>
            <person name="Owens G.L."/>
            <person name="Carrere S."/>
            <person name="Mayjonade B."/>
            <person name="Legrand L."/>
            <person name="Gill N."/>
            <person name="Kane N.C."/>
            <person name="Bowers J.E."/>
            <person name="Hubner S."/>
            <person name="Bellec A."/>
            <person name="Berard A."/>
            <person name="Berges H."/>
            <person name="Blanchet N."/>
            <person name="Boniface M.C."/>
            <person name="Brunel D."/>
            <person name="Catrice O."/>
            <person name="Chaidir N."/>
            <person name="Claudel C."/>
            <person name="Donnadieu C."/>
            <person name="Faraut T."/>
            <person name="Fievet G."/>
            <person name="Helmstetter N."/>
            <person name="King M."/>
            <person name="Knapp S.J."/>
            <person name="Lai Z."/>
            <person name="Le Paslier M.C."/>
            <person name="Lippi Y."/>
            <person name="Lorenzon L."/>
            <person name="Mandel J.R."/>
            <person name="Marage G."/>
            <person name="Marchand G."/>
            <person name="Marquand E."/>
            <person name="Bret-Mestries E."/>
            <person name="Morien E."/>
            <person name="Nambeesan S."/>
            <person name="Nguyen T."/>
            <person name="Pegot-Espagnet P."/>
            <person name="Pouilly N."/>
            <person name="Raftis F."/>
            <person name="Sallet E."/>
            <person name="Schiex T."/>
            <person name="Thomas J."/>
            <person name="Vandecasteele C."/>
            <person name="Vares D."/>
            <person name="Vear F."/>
            <person name="Vautrin S."/>
            <person name="Crespi M."/>
            <person name="Mangin B."/>
            <person name="Burke J.M."/>
            <person name="Salse J."/>
            <person name="Munos S."/>
            <person name="Vincourt P."/>
            <person name="Rieseberg L.H."/>
            <person name="Langlade N.B."/>
        </authorList>
    </citation>
    <scope>NUCLEOTIDE SEQUENCE</scope>
    <source>
        <tissue evidence="1">Leaves</tissue>
    </source>
</reference>
<keyword evidence="2" id="KW-1185">Reference proteome</keyword>
<accession>A0A9K3H2U4</accession>
<gene>
    <name evidence="1" type="ORF">HanXRQr2_Chr15g0671781</name>
</gene>
<organism evidence="1 2">
    <name type="scientific">Helianthus annuus</name>
    <name type="common">Common sunflower</name>
    <dbReference type="NCBI Taxonomy" id="4232"/>
    <lineage>
        <taxon>Eukaryota</taxon>
        <taxon>Viridiplantae</taxon>
        <taxon>Streptophyta</taxon>
        <taxon>Embryophyta</taxon>
        <taxon>Tracheophyta</taxon>
        <taxon>Spermatophyta</taxon>
        <taxon>Magnoliopsida</taxon>
        <taxon>eudicotyledons</taxon>
        <taxon>Gunneridae</taxon>
        <taxon>Pentapetalae</taxon>
        <taxon>asterids</taxon>
        <taxon>campanulids</taxon>
        <taxon>Asterales</taxon>
        <taxon>Asteraceae</taxon>
        <taxon>Asteroideae</taxon>
        <taxon>Heliantheae alliance</taxon>
        <taxon>Heliantheae</taxon>
        <taxon>Helianthus</taxon>
    </lineage>
</organism>
<sequence length="53" mass="6282">MAFNLLGVSYQSRLERKRNKHTHTLAENKEHENLRGSVKVTYVHGLQLGFYFY</sequence>